<organism evidence="3 4">
    <name type="scientific">Caenorhabditis tropicalis</name>
    <dbReference type="NCBI Taxonomy" id="1561998"/>
    <lineage>
        <taxon>Eukaryota</taxon>
        <taxon>Metazoa</taxon>
        <taxon>Ecdysozoa</taxon>
        <taxon>Nematoda</taxon>
        <taxon>Chromadorea</taxon>
        <taxon>Rhabditida</taxon>
        <taxon>Rhabditina</taxon>
        <taxon>Rhabditomorpha</taxon>
        <taxon>Rhabditoidea</taxon>
        <taxon>Rhabditidae</taxon>
        <taxon>Peloderinae</taxon>
        <taxon>Caenorhabditis</taxon>
    </lineage>
</organism>
<evidence type="ECO:0000313" key="4">
    <source>
        <dbReference type="WBParaSite" id="Csp11.Scaffold629.g7928.t3"/>
    </source>
</evidence>
<protein>
    <submittedName>
        <fullName evidence="4">Glyco_18 domain-containing protein</fullName>
    </submittedName>
</protein>
<dbReference type="GO" id="GO:0005975">
    <property type="term" value="P:carbohydrate metabolic process"/>
    <property type="evidence" value="ECO:0007669"/>
    <property type="project" value="InterPro"/>
</dbReference>
<sequence length="474" mass="55213">MPIIGPYIVGGDKEAQSMMREFLIYNRNRSDKEKCDACIVQYLILAVMLLVIVFLFSVFQFWAYVFGIANPILPAYFPLDAVPSRLPYSSKSSRKLSLQFFKFSNQNVPEAAECQQRVVGYYTEFESIDITCSQLNHVTHAVFANVEMNSDGNLRFKTRKAKERFMSLRRKSRQVESKPELMISIGGEENSQYFASFTNESYKRRIFVNSIYLFIKYYGIDGVDFYWKRAKESDKINYLLLLKEVREKLETMGTFTISVTIPAAGIENWEASYDLNQMLEYVDFINVFSMDYYGPWENQYGTPAGPTAPLYYGVGARKNFNVDSTMNYYVCNTQKPEKFNIVIPFFARLWKNVGDVVEVGKEAYRNVELKNDKAEGKPYMSRWTVQHDQWDLSNSTWDEPSKTSYIYDKEKEVYMSFETQQSIKAKMDYVKEKNLGGVWIWSLEMDDNENSLLNVVSSNKHCFSKRNESIAYKC</sequence>
<evidence type="ECO:0000313" key="3">
    <source>
        <dbReference type="Proteomes" id="UP000095282"/>
    </source>
</evidence>
<dbReference type="GO" id="GO:0008061">
    <property type="term" value="F:chitin binding"/>
    <property type="evidence" value="ECO:0007669"/>
    <property type="project" value="InterPro"/>
</dbReference>
<keyword evidence="1" id="KW-0472">Membrane</keyword>
<keyword evidence="3" id="KW-1185">Reference proteome</keyword>
<proteinExistence type="predicted"/>
<dbReference type="PROSITE" id="PS51910">
    <property type="entry name" value="GH18_2"/>
    <property type="match status" value="1"/>
</dbReference>
<feature type="domain" description="GH18" evidence="2">
    <location>
        <begin position="116"/>
        <end position="463"/>
    </location>
</feature>
<dbReference type="SUPFAM" id="SSF51445">
    <property type="entry name" value="(Trans)glycosidases"/>
    <property type="match status" value="1"/>
</dbReference>
<dbReference type="Proteomes" id="UP000095282">
    <property type="component" value="Unplaced"/>
</dbReference>
<keyword evidence="1" id="KW-0812">Transmembrane</keyword>
<dbReference type="SMART" id="SM00636">
    <property type="entry name" value="Glyco_18"/>
    <property type="match status" value="1"/>
</dbReference>
<dbReference type="AlphaFoldDB" id="A0A1I7UCF9"/>
<feature type="transmembrane region" description="Helical" evidence="1">
    <location>
        <begin position="39"/>
        <end position="65"/>
    </location>
</feature>
<dbReference type="Pfam" id="PF00704">
    <property type="entry name" value="Glyco_hydro_18"/>
    <property type="match status" value="1"/>
</dbReference>
<accession>A0A1I7UCF9</accession>
<evidence type="ECO:0000256" key="1">
    <source>
        <dbReference type="SAM" id="Phobius"/>
    </source>
</evidence>
<keyword evidence="1" id="KW-1133">Transmembrane helix</keyword>
<dbReference type="Gene3D" id="3.10.50.10">
    <property type="match status" value="1"/>
</dbReference>
<dbReference type="STRING" id="1561998.A0A1I7UCF9"/>
<dbReference type="WBParaSite" id="Csp11.Scaffold629.g7928.t3">
    <property type="protein sequence ID" value="Csp11.Scaffold629.g7928.t3"/>
    <property type="gene ID" value="Csp11.Scaffold629.g7928"/>
</dbReference>
<dbReference type="InterPro" id="IPR011583">
    <property type="entry name" value="Chitinase_II/V-like_cat"/>
</dbReference>
<evidence type="ECO:0000259" key="2">
    <source>
        <dbReference type="PROSITE" id="PS51910"/>
    </source>
</evidence>
<name>A0A1I7UCF9_9PELO</name>
<dbReference type="InterPro" id="IPR001223">
    <property type="entry name" value="Glyco_hydro18_cat"/>
</dbReference>
<dbReference type="InterPro" id="IPR017853">
    <property type="entry name" value="GH"/>
</dbReference>
<reference evidence="4" key="1">
    <citation type="submission" date="2016-11" db="UniProtKB">
        <authorList>
            <consortium name="WormBaseParasite"/>
        </authorList>
    </citation>
    <scope>IDENTIFICATION</scope>
</reference>
<dbReference type="PANTHER" id="PTHR46073">
    <property type="entry name" value="CHITINASE"/>
    <property type="match status" value="1"/>
</dbReference>
<dbReference type="Gene3D" id="3.20.20.80">
    <property type="entry name" value="Glycosidases"/>
    <property type="match status" value="2"/>
</dbReference>
<dbReference type="InterPro" id="IPR029070">
    <property type="entry name" value="Chitinase_insertion_sf"/>
</dbReference>
<dbReference type="PANTHER" id="PTHR46073:SF7">
    <property type="entry name" value="GH18 DOMAIN-CONTAINING PROTEIN"/>
    <property type="match status" value="1"/>
</dbReference>